<comment type="caution">
    <text evidence="7">The sequence shown here is derived from an EMBL/GenBank/DDBJ whole genome shotgun (WGS) entry which is preliminary data.</text>
</comment>
<keyword evidence="8" id="KW-1185">Reference proteome</keyword>
<dbReference type="RefSeq" id="WP_078973903.1">
    <property type="nucleotide sequence ID" value="NZ_MWQN01000001.1"/>
</dbReference>
<dbReference type="SUPFAM" id="SSF53822">
    <property type="entry name" value="Periplasmic binding protein-like I"/>
    <property type="match status" value="1"/>
</dbReference>
<comment type="similarity">
    <text evidence="1">Belongs to the leucine-binding protein family.</text>
</comment>
<dbReference type="InterPro" id="IPR051010">
    <property type="entry name" value="BCAA_transport"/>
</dbReference>
<accession>A0A1T3NS33</accession>
<evidence type="ECO:0000256" key="4">
    <source>
        <dbReference type="ARBA" id="ARBA00022970"/>
    </source>
</evidence>
<evidence type="ECO:0000313" key="7">
    <source>
        <dbReference type="EMBL" id="OPC79639.1"/>
    </source>
</evidence>
<evidence type="ECO:0000256" key="1">
    <source>
        <dbReference type="ARBA" id="ARBA00010062"/>
    </source>
</evidence>
<feature type="chain" id="PRO_5039312147" description="Leucine-binding protein domain-containing protein" evidence="5">
    <location>
        <begin position="24"/>
        <end position="420"/>
    </location>
</feature>
<dbReference type="EMBL" id="MWQN01000001">
    <property type="protein sequence ID" value="OPC79639.1"/>
    <property type="molecule type" value="Genomic_DNA"/>
</dbReference>
<feature type="signal peptide" evidence="5">
    <location>
        <begin position="1"/>
        <end position="23"/>
    </location>
</feature>
<evidence type="ECO:0000256" key="2">
    <source>
        <dbReference type="ARBA" id="ARBA00022448"/>
    </source>
</evidence>
<dbReference type="InterPro" id="IPR000709">
    <property type="entry name" value="Leu_Ile_Val-bd"/>
</dbReference>
<dbReference type="OrthoDB" id="7337537at2"/>
<dbReference type="Pfam" id="PF13458">
    <property type="entry name" value="Peripla_BP_6"/>
    <property type="match status" value="1"/>
</dbReference>
<dbReference type="PANTHER" id="PTHR30483:SF6">
    <property type="entry name" value="PERIPLASMIC BINDING PROTEIN OF ABC TRANSPORTER FOR NATURAL AMINO ACIDS"/>
    <property type="match status" value="1"/>
</dbReference>
<name>A0A1T3NS33_9ACTN</name>
<keyword evidence="2" id="KW-0813">Transport</keyword>
<sequence length="420" mass="44354">MRNCTLRSFAAAGSVLLALVAATGCSGKGARPSSSTTSQGAGGGWSAGTNKIKVGLIAPLTGPFAILGQSQQNSLRVEIDRVNAAGGVGGAQLELVARDSALDPAKAVQATQELATDPSVRLVVGPSLTAFWDAAKKTLDTNKKLNCQPGVAGGSFADQKYAFRGQDSYEADARANLGWLRRQGVTSIATVYEQDDTGKSLDTALKRLAPEYGLQYRGAQFTRPDDQTHLPYVNNVRDAGALWISSNVPGGPKSLAAIKEAGYTGKVVSGSGLQNIGFLEASEDAANGAVFADMYYPFPGRTDPAGWQPGYRAHTDLVVQRYGRNTGQRAVGATSPKGVAMAADCVFAYTTAAGQARSVDPDAVAAAWSRLDVPADRTPSGNRIAVTPAHEMYRPEDVRLYRWNKDAQGWYTTDVTEDQK</sequence>
<dbReference type="Gene3D" id="3.40.50.2300">
    <property type="match status" value="2"/>
</dbReference>
<evidence type="ECO:0000259" key="6">
    <source>
        <dbReference type="Pfam" id="PF13458"/>
    </source>
</evidence>
<dbReference type="PROSITE" id="PS51257">
    <property type="entry name" value="PROKAR_LIPOPROTEIN"/>
    <property type="match status" value="1"/>
</dbReference>
<dbReference type="InterPro" id="IPR028082">
    <property type="entry name" value="Peripla_BP_I"/>
</dbReference>
<organism evidence="7 8">
    <name type="scientific">Embleya scabrispora</name>
    <dbReference type="NCBI Taxonomy" id="159449"/>
    <lineage>
        <taxon>Bacteria</taxon>
        <taxon>Bacillati</taxon>
        <taxon>Actinomycetota</taxon>
        <taxon>Actinomycetes</taxon>
        <taxon>Kitasatosporales</taxon>
        <taxon>Streptomycetaceae</taxon>
        <taxon>Embleya</taxon>
    </lineage>
</organism>
<proteinExistence type="inferred from homology"/>
<dbReference type="AlphaFoldDB" id="A0A1T3NS33"/>
<evidence type="ECO:0000313" key="8">
    <source>
        <dbReference type="Proteomes" id="UP000190037"/>
    </source>
</evidence>
<reference evidence="7 8" key="1">
    <citation type="submission" date="2017-03" db="EMBL/GenBank/DDBJ databases">
        <title>Draft genome sequence of Streptomyces scabrisporus NF3, endophyte isolated from Amphipterygium adstringens.</title>
        <authorList>
            <person name="Vazquez M."/>
            <person name="Ceapa C.D."/>
            <person name="Rodriguez Luna D."/>
            <person name="Sanchez Esquivel S."/>
        </authorList>
    </citation>
    <scope>NUCLEOTIDE SEQUENCE [LARGE SCALE GENOMIC DNA]</scope>
    <source>
        <strain evidence="7 8">NF3</strain>
    </source>
</reference>
<dbReference type="CDD" id="cd06268">
    <property type="entry name" value="PBP1_ABC_transporter_LIVBP-like"/>
    <property type="match status" value="1"/>
</dbReference>
<feature type="domain" description="Leucine-binding protein" evidence="6">
    <location>
        <begin position="51"/>
        <end position="406"/>
    </location>
</feature>
<dbReference type="PRINTS" id="PR00337">
    <property type="entry name" value="LEUILEVALBP"/>
</dbReference>
<keyword evidence="4" id="KW-0029">Amino-acid transport</keyword>
<evidence type="ECO:0000256" key="3">
    <source>
        <dbReference type="ARBA" id="ARBA00022729"/>
    </source>
</evidence>
<keyword evidence="3 5" id="KW-0732">Signal</keyword>
<gene>
    <name evidence="7" type="ORF">B4N89_00575</name>
</gene>
<dbReference type="PANTHER" id="PTHR30483">
    <property type="entry name" value="LEUCINE-SPECIFIC-BINDING PROTEIN"/>
    <property type="match status" value="1"/>
</dbReference>
<dbReference type="InterPro" id="IPR028081">
    <property type="entry name" value="Leu-bd"/>
</dbReference>
<dbReference type="STRING" id="159449.B4N89_00575"/>
<protein>
    <recommendedName>
        <fullName evidence="6">Leucine-binding protein domain-containing protein</fullName>
    </recommendedName>
</protein>
<dbReference type="GO" id="GO:0006865">
    <property type="term" value="P:amino acid transport"/>
    <property type="evidence" value="ECO:0007669"/>
    <property type="project" value="UniProtKB-KW"/>
</dbReference>
<evidence type="ECO:0000256" key="5">
    <source>
        <dbReference type="SAM" id="SignalP"/>
    </source>
</evidence>
<dbReference type="Proteomes" id="UP000190037">
    <property type="component" value="Unassembled WGS sequence"/>
</dbReference>